<proteinExistence type="inferred from homology"/>
<dbReference type="InterPro" id="IPR008278">
    <property type="entry name" value="4-PPantetheinyl_Trfase_dom"/>
</dbReference>
<dbReference type="InterPro" id="IPR055066">
    <property type="entry name" value="AASDHPPT_N"/>
</dbReference>
<dbReference type="Proteomes" id="UP000014216">
    <property type="component" value="Unassembled WGS sequence"/>
</dbReference>
<comment type="caution">
    <text evidence="5">The sequence shown here is derived from an EMBL/GenBank/DDBJ whole genome shotgun (WGS) entry which is preliminary data.</text>
</comment>
<dbReference type="RefSeq" id="WP_006963980.1">
    <property type="nucleotide sequence ID" value="NZ_APJX01000001.1"/>
</dbReference>
<organism evidence="5 6">
    <name type="scientific">Desulfotignum phosphitoxidans DSM 13687</name>
    <dbReference type="NCBI Taxonomy" id="1286635"/>
    <lineage>
        <taxon>Bacteria</taxon>
        <taxon>Pseudomonadati</taxon>
        <taxon>Thermodesulfobacteriota</taxon>
        <taxon>Desulfobacteria</taxon>
        <taxon>Desulfobacterales</taxon>
        <taxon>Desulfobacteraceae</taxon>
        <taxon>Desulfotignum</taxon>
    </lineage>
</organism>
<keyword evidence="2 5" id="KW-0808">Transferase</keyword>
<dbReference type="AlphaFoldDB" id="S0G7Y9"/>
<comment type="similarity">
    <text evidence="1">Belongs to the P-Pant transferase superfamily. Gsp/Sfp/HetI/AcpT family.</text>
</comment>
<dbReference type="Pfam" id="PF22624">
    <property type="entry name" value="AASDHPPT_N"/>
    <property type="match status" value="1"/>
</dbReference>
<keyword evidence="6" id="KW-1185">Reference proteome</keyword>
<protein>
    <submittedName>
        <fullName evidence="5">Holo-[acyl-carrier-protein] synthase</fullName>
        <ecNumber evidence="5">2.7.8.7</ecNumber>
    </submittedName>
</protein>
<dbReference type="Pfam" id="PF01648">
    <property type="entry name" value="ACPS"/>
    <property type="match status" value="1"/>
</dbReference>
<evidence type="ECO:0000313" key="6">
    <source>
        <dbReference type="Proteomes" id="UP000014216"/>
    </source>
</evidence>
<dbReference type="GO" id="GO:0019878">
    <property type="term" value="P:lysine biosynthetic process via aminoadipic acid"/>
    <property type="evidence" value="ECO:0007669"/>
    <property type="project" value="TreeGrafter"/>
</dbReference>
<reference evidence="5 6" key="1">
    <citation type="journal article" date="2013" name="Genome Announc.">
        <title>Draft Genome Sequence of Desulfotignum phosphitoxidans DSM 13687 Strain FiPS-3.</title>
        <authorList>
            <person name="Poehlein A."/>
            <person name="Daniel R."/>
            <person name="Simeonova D.D."/>
        </authorList>
    </citation>
    <scope>NUCLEOTIDE SEQUENCE [LARGE SCALE GENOMIC DNA]</scope>
    <source>
        <strain evidence="5 6">DSM 13687</strain>
    </source>
</reference>
<gene>
    <name evidence="5" type="primary">acpT</name>
    <name evidence="5" type="ORF">Dpo_1c04370</name>
</gene>
<name>S0G7Y9_9BACT</name>
<dbReference type="OrthoDB" id="5432424at2"/>
<feature type="domain" description="4'-phosphopantetheinyl transferase N-terminal" evidence="4">
    <location>
        <begin position="59"/>
        <end position="140"/>
    </location>
</feature>
<dbReference type="GO" id="GO:0000287">
    <property type="term" value="F:magnesium ion binding"/>
    <property type="evidence" value="ECO:0007669"/>
    <property type="project" value="InterPro"/>
</dbReference>
<evidence type="ECO:0000259" key="4">
    <source>
        <dbReference type="Pfam" id="PF22624"/>
    </source>
</evidence>
<evidence type="ECO:0000256" key="1">
    <source>
        <dbReference type="ARBA" id="ARBA00010990"/>
    </source>
</evidence>
<dbReference type="EC" id="2.7.8.7" evidence="5"/>
<dbReference type="PANTHER" id="PTHR12215:SF10">
    <property type="entry name" value="L-AMINOADIPATE-SEMIALDEHYDE DEHYDROGENASE-PHOSPHOPANTETHEINYL TRANSFERASE"/>
    <property type="match status" value="1"/>
</dbReference>
<dbReference type="InterPro" id="IPR050559">
    <property type="entry name" value="P-Pant_transferase_sf"/>
</dbReference>
<dbReference type="GO" id="GO:0008897">
    <property type="term" value="F:holo-[acyl-carrier-protein] synthase activity"/>
    <property type="evidence" value="ECO:0007669"/>
    <property type="project" value="UniProtKB-EC"/>
</dbReference>
<evidence type="ECO:0000256" key="2">
    <source>
        <dbReference type="ARBA" id="ARBA00022679"/>
    </source>
</evidence>
<sequence>MNNRPDMAYRQIIDLPGHQKQPIILQILTLSDIQNRVFSPGMPPEGPSMKHREFDHAMFKTAFLSDDERMRVNRFKALKKQMEWICGRFAMKILARDILEPDMPLDEIRIDYREKGAPYLVQFPKIPISLSHSGNYTAAAITSDPGMALGVDIEKIGNMPDDGFMRTAFTTDEIAHMAPDAPTVFTHWTIKEAFLKFLGLGFNESLHHVAVIHNQIYHCGQKQAIHSWSCFPDDQYVLSLVYGRKK</sequence>
<dbReference type="EMBL" id="APJX01000001">
    <property type="protein sequence ID" value="EMS81296.1"/>
    <property type="molecule type" value="Genomic_DNA"/>
</dbReference>
<dbReference type="GO" id="GO:0005829">
    <property type="term" value="C:cytosol"/>
    <property type="evidence" value="ECO:0007669"/>
    <property type="project" value="TreeGrafter"/>
</dbReference>
<dbReference type="PANTHER" id="PTHR12215">
    <property type="entry name" value="PHOSPHOPANTETHEINE TRANSFERASE"/>
    <property type="match status" value="1"/>
</dbReference>
<accession>S0G7Y9</accession>
<dbReference type="Gene3D" id="3.90.470.20">
    <property type="entry name" value="4'-phosphopantetheinyl transferase domain"/>
    <property type="match status" value="2"/>
</dbReference>
<dbReference type="InterPro" id="IPR037143">
    <property type="entry name" value="4-PPantetheinyl_Trfase_dom_sf"/>
</dbReference>
<feature type="domain" description="4'-phosphopantetheinyl transferase" evidence="3">
    <location>
        <begin position="149"/>
        <end position="214"/>
    </location>
</feature>
<dbReference type="SUPFAM" id="SSF56214">
    <property type="entry name" value="4'-phosphopantetheinyl transferase"/>
    <property type="match status" value="2"/>
</dbReference>
<evidence type="ECO:0000259" key="3">
    <source>
        <dbReference type="Pfam" id="PF01648"/>
    </source>
</evidence>
<evidence type="ECO:0000313" key="5">
    <source>
        <dbReference type="EMBL" id="EMS81296.1"/>
    </source>
</evidence>